<comment type="caution">
    <text evidence="1">The sequence shown here is derived from an EMBL/GenBank/DDBJ whole genome shotgun (WGS) entry which is preliminary data.</text>
</comment>
<reference evidence="1 2" key="1">
    <citation type="submission" date="2017-09" db="EMBL/GenBank/DDBJ databases">
        <title>Large-scale bioinformatics analysis of Bacillus genomes uncovers conserved roles of natural products in bacterial physiology.</title>
        <authorList>
            <consortium name="Agbiome Team Llc"/>
            <person name="Bleich R.M."/>
            <person name="Kirk G.J."/>
            <person name="Santa Maria K.C."/>
            <person name="Allen S.E."/>
            <person name="Farag S."/>
            <person name="Shank E.A."/>
            <person name="Bowers A."/>
        </authorList>
    </citation>
    <scope>NUCLEOTIDE SEQUENCE [LARGE SCALE GENOMIC DNA]</scope>
    <source>
        <strain evidence="1 2">AFS015413</strain>
    </source>
</reference>
<protein>
    <submittedName>
        <fullName evidence="1">Uncharacterized protein</fullName>
    </submittedName>
</protein>
<accession>A0A9X6VE71</accession>
<proteinExistence type="predicted"/>
<evidence type="ECO:0000313" key="2">
    <source>
        <dbReference type="Proteomes" id="UP000220397"/>
    </source>
</evidence>
<dbReference type="AlphaFoldDB" id="A0A9X6VE71"/>
<name>A0A9X6VE71_BACTU</name>
<dbReference type="Proteomes" id="UP000220397">
    <property type="component" value="Unassembled WGS sequence"/>
</dbReference>
<sequence>MMISTEMGSIFGKNKFVIKGKNECYVSKVIRERHDGAMDWEGNVIRKSEYIVILIPKSKIQKLEKREMYQRPYRFRRSGFQIVDRGLYIELSGFFEELLTTTFVLHYLRMDGYIKFVKKNYPDKAGDYPMFLDAHTPYQVTYNVFSVLASGIYKLFHWNKKNKKQGNNGGDTTC</sequence>
<dbReference type="EMBL" id="NTUS01000013">
    <property type="protein sequence ID" value="PFB09079.1"/>
    <property type="molecule type" value="Genomic_DNA"/>
</dbReference>
<gene>
    <name evidence="1" type="ORF">CN398_05435</name>
</gene>
<organism evidence="1 2">
    <name type="scientific">Bacillus thuringiensis</name>
    <dbReference type="NCBI Taxonomy" id="1428"/>
    <lineage>
        <taxon>Bacteria</taxon>
        <taxon>Bacillati</taxon>
        <taxon>Bacillota</taxon>
        <taxon>Bacilli</taxon>
        <taxon>Bacillales</taxon>
        <taxon>Bacillaceae</taxon>
        <taxon>Bacillus</taxon>
        <taxon>Bacillus cereus group</taxon>
    </lineage>
</organism>
<evidence type="ECO:0000313" key="1">
    <source>
        <dbReference type="EMBL" id="PFB09079.1"/>
    </source>
</evidence>